<organism evidence="2 3">
    <name type="scientific">Streptomyces macrosporus</name>
    <dbReference type="NCBI Taxonomy" id="44032"/>
    <lineage>
        <taxon>Bacteria</taxon>
        <taxon>Bacillati</taxon>
        <taxon>Actinomycetota</taxon>
        <taxon>Actinomycetes</taxon>
        <taxon>Kitasatosporales</taxon>
        <taxon>Streptomycetaceae</taxon>
        <taxon>Streptomyces</taxon>
    </lineage>
</organism>
<evidence type="ECO:0000313" key="2">
    <source>
        <dbReference type="EMBL" id="GAA2458697.1"/>
    </source>
</evidence>
<gene>
    <name evidence="2" type="ORF">GCM10010405_48660</name>
</gene>
<evidence type="ECO:0000313" key="3">
    <source>
        <dbReference type="Proteomes" id="UP001501638"/>
    </source>
</evidence>
<dbReference type="RefSeq" id="WP_344327179.1">
    <property type="nucleotide sequence ID" value="NZ_BAAASZ010000033.1"/>
</dbReference>
<comment type="caution">
    <text evidence="2">The sequence shown here is derived from an EMBL/GenBank/DDBJ whole genome shotgun (WGS) entry which is preliminary data.</text>
</comment>
<dbReference type="EMBL" id="BAAASZ010000033">
    <property type="protein sequence ID" value="GAA2458697.1"/>
    <property type="molecule type" value="Genomic_DNA"/>
</dbReference>
<evidence type="ECO:0000256" key="1">
    <source>
        <dbReference type="SAM" id="MobiDB-lite"/>
    </source>
</evidence>
<keyword evidence="3" id="KW-1185">Reference proteome</keyword>
<name>A0ABP5XKJ8_9ACTN</name>
<dbReference type="Proteomes" id="UP001501638">
    <property type="component" value="Unassembled WGS sequence"/>
</dbReference>
<feature type="region of interest" description="Disordered" evidence="1">
    <location>
        <begin position="211"/>
        <end position="236"/>
    </location>
</feature>
<reference evidence="3" key="1">
    <citation type="journal article" date="2019" name="Int. J. Syst. Evol. Microbiol.">
        <title>The Global Catalogue of Microorganisms (GCM) 10K type strain sequencing project: providing services to taxonomists for standard genome sequencing and annotation.</title>
        <authorList>
            <consortium name="The Broad Institute Genomics Platform"/>
            <consortium name="The Broad Institute Genome Sequencing Center for Infectious Disease"/>
            <person name="Wu L."/>
            <person name="Ma J."/>
        </authorList>
    </citation>
    <scope>NUCLEOTIDE SEQUENCE [LARGE SCALE GENOMIC DNA]</scope>
    <source>
        <strain evidence="3">JCM 6305</strain>
    </source>
</reference>
<sequence length="236" mass="23984">MKPSAKAGSARLDQLAETVVVAACELADAAEPGGWSAGAIEDAACAMEVLAGALGRLDPECADILSVVPVAVAALLERTEQTHTEDAVPDDEVPRTESVTSAALRRALTAHGIVRHRVHHLGPALVTVTMAPADAQALAALLLPRGALPRRARPVEADELWGGGPARTAAAALAEALAPHGTGTYARVLGSGQVSAGLTPQAARSVVDALTGGTSLTPRPRRRGLGPGYTGPYTGR</sequence>
<proteinExistence type="predicted"/>
<protein>
    <submittedName>
        <fullName evidence="2">Uncharacterized protein</fullName>
    </submittedName>
</protein>
<accession>A0ABP5XKJ8</accession>